<evidence type="ECO:0000313" key="1">
    <source>
        <dbReference type="EMBL" id="MEQ2289734.1"/>
    </source>
</evidence>
<name>A0ABV0Y7F8_9TELE</name>
<protein>
    <submittedName>
        <fullName evidence="1">Uncharacterized protein</fullName>
    </submittedName>
</protein>
<keyword evidence="2" id="KW-1185">Reference proteome</keyword>
<dbReference type="EMBL" id="JAHRIP010024492">
    <property type="protein sequence ID" value="MEQ2289734.1"/>
    <property type="molecule type" value="Genomic_DNA"/>
</dbReference>
<evidence type="ECO:0000313" key="2">
    <source>
        <dbReference type="Proteomes" id="UP001469553"/>
    </source>
</evidence>
<sequence>MHKMLSPSGYRLSAVWTDHSRAELNLWQWQTELAAPLAAPQPAAGWQGIPPGCQKLPDQTLMSVAAVFVEANADYQPKGCRCYSLLLLNNDVIIDYYLIKSFSPIT</sequence>
<accession>A0ABV0Y7F8</accession>
<reference evidence="1 2" key="1">
    <citation type="submission" date="2021-06" db="EMBL/GenBank/DDBJ databases">
        <authorList>
            <person name="Palmer J.M."/>
        </authorList>
    </citation>
    <scope>NUCLEOTIDE SEQUENCE [LARGE SCALE GENOMIC DNA]</scope>
    <source>
        <strain evidence="1 2">AS_MEX2019</strain>
        <tissue evidence="1">Muscle</tissue>
    </source>
</reference>
<gene>
    <name evidence="1" type="ORF">AMECASPLE_036265</name>
</gene>
<proteinExistence type="predicted"/>
<organism evidence="1 2">
    <name type="scientific">Ameca splendens</name>
    <dbReference type="NCBI Taxonomy" id="208324"/>
    <lineage>
        <taxon>Eukaryota</taxon>
        <taxon>Metazoa</taxon>
        <taxon>Chordata</taxon>
        <taxon>Craniata</taxon>
        <taxon>Vertebrata</taxon>
        <taxon>Euteleostomi</taxon>
        <taxon>Actinopterygii</taxon>
        <taxon>Neopterygii</taxon>
        <taxon>Teleostei</taxon>
        <taxon>Neoteleostei</taxon>
        <taxon>Acanthomorphata</taxon>
        <taxon>Ovalentaria</taxon>
        <taxon>Atherinomorphae</taxon>
        <taxon>Cyprinodontiformes</taxon>
        <taxon>Goodeidae</taxon>
        <taxon>Ameca</taxon>
    </lineage>
</organism>
<dbReference type="Proteomes" id="UP001469553">
    <property type="component" value="Unassembled WGS sequence"/>
</dbReference>
<comment type="caution">
    <text evidence="1">The sequence shown here is derived from an EMBL/GenBank/DDBJ whole genome shotgun (WGS) entry which is preliminary data.</text>
</comment>